<feature type="compositionally biased region" description="Acidic residues" evidence="8">
    <location>
        <begin position="723"/>
        <end position="733"/>
    </location>
</feature>
<evidence type="ECO:0000313" key="11">
    <source>
        <dbReference type="WBParaSite" id="L893_g3865.t1"/>
    </source>
</evidence>
<dbReference type="WBParaSite" id="L893_g3865.t1">
    <property type="protein sequence ID" value="L893_g3865.t1"/>
    <property type="gene ID" value="L893_g3865"/>
</dbReference>
<dbReference type="AlphaFoldDB" id="A0A1I8AAX0"/>
<dbReference type="InterPro" id="IPR008166">
    <property type="entry name" value="Glyco_transf_92"/>
</dbReference>
<keyword evidence="7 9" id="KW-0472">Membrane</keyword>
<keyword evidence="6 9" id="KW-1133">Transmembrane helix</keyword>
<keyword evidence="4" id="KW-0808">Transferase</keyword>
<evidence type="ECO:0000256" key="4">
    <source>
        <dbReference type="ARBA" id="ARBA00022679"/>
    </source>
</evidence>
<proteinExistence type="inferred from homology"/>
<comment type="similarity">
    <text evidence="2">Belongs to the glycosyltransferase 92 family.</text>
</comment>
<dbReference type="Pfam" id="PF01697">
    <property type="entry name" value="Glyco_transf_92"/>
    <property type="match status" value="1"/>
</dbReference>
<keyword evidence="5 9" id="KW-0812">Transmembrane</keyword>
<evidence type="ECO:0000256" key="6">
    <source>
        <dbReference type="ARBA" id="ARBA00022989"/>
    </source>
</evidence>
<dbReference type="InterPro" id="IPR052012">
    <property type="entry name" value="GTase_92"/>
</dbReference>
<protein>
    <submittedName>
        <fullName evidence="11">Glycosyltransferase family 92 protein</fullName>
    </submittedName>
</protein>
<evidence type="ECO:0000256" key="7">
    <source>
        <dbReference type="ARBA" id="ARBA00023136"/>
    </source>
</evidence>
<dbReference type="GO" id="GO:0016757">
    <property type="term" value="F:glycosyltransferase activity"/>
    <property type="evidence" value="ECO:0007669"/>
    <property type="project" value="UniProtKB-KW"/>
</dbReference>
<evidence type="ECO:0000256" key="3">
    <source>
        <dbReference type="ARBA" id="ARBA00022676"/>
    </source>
</evidence>
<keyword evidence="3" id="KW-0328">Glycosyltransferase</keyword>
<feature type="region of interest" description="Disordered" evidence="8">
    <location>
        <begin position="710"/>
        <end position="733"/>
    </location>
</feature>
<reference evidence="11" key="1">
    <citation type="submission" date="2016-11" db="UniProtKB">
        <authorList>
            <consortium name="WormBaseParasite"/>
        </authorList>
    </citation>
    <scope>IDENTIFICATION</scope>
</reference>
<dbReference type="PANTHER" id="PTHR21645:SF22">
    <property type="entry name" value="GLYCOSYLTRANSFERASE FAMILY 92 PROTEIN"/>
    <property type="match status" value="1"/>
</dbReference>
<dbReference type="PANTHER" id="PTHR21645">
    <property type="entry name" value="GLYCOSYLTRANSFERASE FAMILY 92 PROTEIN"/>
    <property type="match status" value="1"/>
</dbReference>
<dbReference type="GO" id="GO:0016020">
    <property type="term" value="C:membrane"/>
    <property type="evidence" value="ECO:0007669"/>
    <property type="project" value="UniProtKB-SubCell"/>
</dbReference>
<evidence type="ECO:0000256" key="5">
    <source>
        <dbReference type="ARBA" id="ARBA00022692"/>
    </source>
</evidence>
<accession>A0A1I8AAX0</accession>
<evidence type="ECO:0000256" key="8">
    <source>
        <dbReference type="SAM" id="MobiDB-lite"/>
    </source>
</evidence>
<feature type="compositionally biased region" description="Basic and acidic residues" evidence="8">
    <location>
        <begin position="710"/>
        <end position="722"/>
    </location>
</feature>
<keyword evidence="10" id="KW-1185">Reference proteome</keyword>
<evidence type="ECO:0000313" key="10">
    <source>
        <dbReference type="Proteomes" id="UP000095287"/>
    </source>
</evidence>
<dbReference type="Proteomes" id="UP000095287">
    <property type="component" value="Unplaced"/>
</dbReference>
<evidence type="ECO:0000256" key="9">
    <source>
        <dbReference type="SAM" id="Phobius"/>
    </source>
</evidence>
<evidence type="ECO:0000256" key="1">
    <source>
        <dbReference type="ARBA" id="ARBA00004167"/>
    </source>
</evidence>
<feature type="transmembrane region" description="Helical" evidence="9">
    <location>
        <begin position="21"/>
        <end position="42"/>
    </location>
</feature>
<organism evidence="10 11">
    <name type="scientific">Steinernema glaseri</name>
    <dbReference type="NCBI Taxonomy" id="37863"/>
    <lineage>
        <taxon>Eukaryota</taxon>
        <taxon>Metazoa</taxon>
        <taxon>Ecdysozoa</taxon>
        <taxon>Nematoda</taxon>
        <taxon>Chromadorea</taxon>
        <taxon>Rhabditida</taxon>
        <taxon>Tylenchina</taxon>
        <taxon>Panagrolaimomorpha</taxon>
        <taxon>Strongyloidoidea</taxon>
        <taxon>Steinernematidae</taxon>
        <taxon>Steinernema</taxon>
    </lineage>
</organism>
<evidence type="ECO:0000256" key="2">
    <source>
        <dbReference type="ARBA" id="ARBA00007647"/>
    </source>
</evidence>
<comment type="subcellular location">
    <subcellularLocation>
        <location evidence="1">Membrane</location>
        <topology evidence="1">Single-pass membrane protein</topology>
    </subcellularLocation>
</comment>
<sequence length="733" mass="81161">MALPYSLFAGGRRRLFRSKNVFDRLFMFILIVVGIICGFALYHRTTNMWALKNLGDGFLSKHIGRRPIVIGAFHRQLEEQNVGGHYAVMQFVGDSRESHSLYCRSTDQHGNEVIDRAHIERIHKGKRAANDICSWAGHLAECRIAGSDLSSVQVSTDPEFTGFLDVSIEAPVSFGKRQKLVVCMAPMYIYTEWQILLTGIETWLAFGATKIIVPVQSASTNAYLILKAYEKQGIVIIRDWPKWPVLSDVNPNGLVLSRGIEESHVNCLYFVKPFADMVVFTDIDDMLLPVNPLDMAAGPMKIIADLTREHPQAGSFLFEHRDVQFVLPDEQSKPTLGKFNFNFLQKTKWKTTCKVWRMKTRVLVNASRVDSVNMHETGIHRLGYVQVRVPCRQAHFYHLRHSYRNIATNEAPIDMTVLALKLNTHSYRNIATNEAPIDMTVLALKLNTQWRERLNSTFSSIATTVLNKSSTESFDDFDRCMGSINEEHWTMSVSRDIGCVATVGDYNFARTGEDFVIALKENEHLRRFFAKSPSSFLLYRPSMSGNDSDPSSSAPFSIGRWIPGTVSETSQSVGKSMRETTSSFLGSATCLGAKIKESACSGAACFRDTTTSLAKNAIKAAGGVTECAGATVKNVAATTQECAVKAYNTTGEAASRLVTEAKAKADVAGDNAADFASEVIEDATFMGSRVCGGIAEACSNGKKGFAKLVGSERERANDFQEKDPEDPDDESPK</sequence>
<name>A0A1I8AAX0_9BILA</name>